<dbReference type="EMBL" id="JARPOI010000405">
    <property type="protein sequence ID" value="KAJ9128743.1"/>
    <property type="molecule type" value="Genomic_DNA"/>
</dbReference>
<dbReference type="Proteomes" id="UP001174677">
    <property type="component" value="Unassembled WGS sequence"/>
</dbReference>
<dbReference type="InterPro" id="IPR036249">
    <property type="entry name" value="Thioredoxin-like_sf"/>
</dbReference>
<dbReference type="PANTHER" id="PTHR45669:SF18">
    <property type="entry name" value="GLUTAREDOXIN FAMILY PROTEIN"/>
    <property type="match status" value="1"/>
</dbReference>
<dbReference type="SUPFAM" id="SSF52833">
    <property type="entry name" value="Thioredoxin-like"/>
    <property type="match status" value="1"/>
</dbReference>
<name>A0ABQ9K926_HEVBR</name>
<sequence length="311" mass="35018">MGYSYFASKPNTLHINNNQYSSPIVIGALSLQTPLIHNPPSSKGDSHHHVSLTSNICGSLLLIEPINSKLNGKIHLINSVHCPPPADPCESFSPNSVINTWELIDGLNDELDFEMGESLKPNSSFSHLGFDDSVKKLHDFFDSVKSKEIDHSSEESFLSKLDPNVISSYKSAFSSRQLSYTKKFKGARSNNGFLSQNTKDKIVLYFTSLRGIRKTHEDCYAVRLIFRGFRFPELQSVLKEKAMNLLQVFIMGKHIGGVEEIRQLNETDPKLVCESYGDARFLPCPNCHGSRKVFDEEEQQLRICLNCNEMV</sequence>
<protein>
    <recommendedName>
        <fullName evidence="3">Glutaredoxin domain-containing protein</fullName>
    </recommendedName>
</protein>
<proteinExistence type="predicted"/>
<gene>
    <name evidence="1" type="ORF">P3X46_034522</name>
</gene>
<dbReference type="PANTHER" id="PTHR45669">
    <property type="entry name" value="GLUTAREDOXIN DOMAIN-CONTAINING CYSTEINE-RICH PROTEIN CG12206-RELATED"/>
    <property type="match status" value="1"/>
</dbReference>
<comment type="caution">
    <text evidence="1">The sequence shown here is derived from an EMBL/GenBank/DDBJ whole genome shotgun (WGS) entry which is preliminary data.</text>
</comment>
<evidence type="ECO:0008006" key="3">
    <source>
        <dbReference type="Google" id="ProtNLM"/>
    </source>
</evidence>
<organism evidence="1 2">
    <name type="scientific">Hevea brasiliensis</name>
    <name type="common">Para rubber tree</name>
    <name type="synonym">Siphonia brasiliensis</name>
    <dbReference type="NCBI Taxonomy" id="3981"/>
    <lineage>
        <taxon>Eukaryota</taxon>
        <taxon>Viridiplantae</taxon>
        <taxon>Streptophyta</taxon>
        <taxon>Embryophyta</taxon>
        <taxon>Tracheophyta</taxon>
        <taxon>Spermatophyta</taxon>
        <taxon>Magnoliopsida</taxon>
        <taxon>eudicotyledons</taxon>
        <taxon>Gunneridae</taxon>
        <taxon>Pentapetalae</taxon>
        <taxon>rosids</taxon>
        <taxon>fabids</taxon>
        <taxon>Malpighiales</taxon>
        <taxon>Euphorbiaceae</taxon>
        <taxon>Crotonoideae</taxon>
        <taxon>Micrandreae</taxon>
        <taxon>Hevea</taxon>
    </lineage>
</organism>
<evidence type="ECO:0000313" key="1">
    <source>
        <dbReference type="EMBL" id="KAJ9128743.1"/>
    </source>
</evidence>
<evidence type="ECO:0000313" key="2">
    <source>
        <dbReference type="Proteomes" id="UP001174677"/>
    </source>
</evidence>
<dbReference type="Pfam" id="PF23733">
    <property type="entry name" value="GRXCR1-2_C"/>
    <property type="match status" value="1"/>
</dbReference>
<reference evidence="1 2" key="1">
    <citation type="journal article" date="2023" name="Plant Biotechnol. J.">
        <title>Chromosome-level wild Hevea brasiliensis genome provides new tools for genomic-assisted breeding and valuable loci to elevate rubber yield.</title>
        <authorList>
            <person name="Cheng H."/>
            <person name="Song X."/>
            <person name="Hu Y."/>
            <person name="Wu T."/>
            <person name="Yang Q."/>
            <person name="An Z."/>
            <person name="Feng S."/>
            <person name="Deng Z."/>
            <person name="Wu W."/>
            <person name="Zeng X."/>
            <person name="Tu M."/>
            <person name="Wang X."/>
            <person name="Huang H."/>
        </authorList>
    </citation>
    <scope>NUCLEOTIDE SEQUENCE [LARGE SCALE GENOMIC DNA]</scope>
    <source>
        <strain evidence="1">MT/VB/25A 57/8</strain>
    </source>
</reference>
<keyword evidence="2" id="KW-1185">Reference proteome</keyword>
<accession>A0ABQ9K926</accession>